<accession>A0A8J5H4J9</accession>
<feature type="compositionally biased region" description="Acidic residues" evidence="4">
    <location>
        <begin position="174"/>
        <end position="191"/>
    </location>
</feature>
<evidence type="ECO:0000256" key="1">
    <source>
        <dbReference type="ARBA" id="ARBA00023054"/>
    </source>
</evidence>
<evidence type="ECO:0000259" key="5">
    <source>
        <dbReference type="PROSITE" id="PS51774"/>
    </source>
</evidence>
<name>A0A8J5H4J9_ZINOF</name>
<evidence type="ECO:0000256" key="2">
    <source>
        <dbReference type="ARBA" id="ARBA00038006"/>
    </source>
</evidence>
<feature type="domain" description="NAB" evidence="5">
    <location>
        <begin position="10"/>
        <end position="90"/>
    </location>
</feature>
<dbReference type="EMBL" id="JACMSC010000006">
    <property type="protein sequence ID" value="KAG6518528.1"/>
    <property type="molecule type" value="Genomic_DNA"/>
</dbReference>
<feature type="coiled-coil region" evidence="3">
    <location>
        <begin position="199"/>
        <end position="298"/>
    </location>
</feature>
<organism evidence="6 7">
    <name type="scientific">Zingiber officinale</name>
    <name type="common">Ginger</name>
    <name type="synonym">Amomum zingiber</name>
    <dbReference type="NCBI Taxonomy" id="94328"/>
    <lineage>
        <taxon>Eukaryota</taxon>
        <taxon>Viridiplantae</taxon>
        <taxon>Streptophyta</taxon>
        <taxon>Embryophyta</taxon>
        <taxon>Tracheophyta</taxon>
        <taxon>Spermatophyta</taxon>
        <taxon>Magnoliopsida</taxon>
        <taxon>Liliopsida</taxon>
        <taxon>Zingiberales</taxon>
        <taxon>Zingiberaceae</taxon>
        <taxon>Zingiber</taxon>
    </lineage>
</organism>
<sequence>MKRMLSRNSQPLWWDRYISPKNSKWLAQNLEKMDRCVKKMLKLTEEDGDSFAKKAEMYYEKRPQLISNVEEFHRMYRALAERYSQVTSELRKSIESDLKSQRSWNGSDCLTDPSSPSSMHISELTPELKLSPERKVLQPQLIPRAAGFDFFLPSRCSHGLSRKNSYGSFTYTESDSEPELEEINEESEDDFSFSRQRRIHDLKYKLQKAREKRKIQEHNSQHHDSSLKIASLEKDLSAADEKLHSAETDIWNLKNKLGIANASLDIKITELNLEKEKVFNLEENIMELQEEIFGLSHETVILKGATKSAARQLNSELLYHESFVEELKSKLNFTEVKFIHEKSSLEASIADLEGVNKGLKTEVEKASHEKLLLKLCISELEHMIHELKDSNTDSVDRTLQEKSAPEYDLSSLSLSNSLLGARLAALYNEMRQLVADKICECNEKQKLIATLNGNLDALNLKVAILTTEKQELASKIHSLLNDQLLQMKQQLHQLHLERAKLFMEIQTSNQTISDLQSRVKELEEEVARQKLTILDGEERKREAIRQLCISLEHYCDRQKLTILDGEERKREAIRQLCISLEHYCDRYHQLRHLLLGDHLG</sequence>
<gene>
    <name evidence="6" type="ORF">ZIOFF_022004</name>
</gene>
<comment type="similarity">
    <text evidence="2">Belongs to the NET family.</text>
</comment>
<dbReference type="Pfam" id="PF07765">
    <property type="entry name" value="KIP1"/>
    <property type="match status" value="1"/>
</dbReference>
<dbReference type="AlphaFoldDB" id="A0A8J5H4J9"/>
<dbReference type="InterPro" id="IPR011684">
    <property type="entry name" value="NAB"/>
</dbReference>
<dbReference type="Proteomes" id="UP000734854">
    <property type="component" value="Unassembled WGS sequence"/>
</dbReference>
<dbReference type="PROSITE" id="PS51774">
    <property type="entry name" value="NAB"/>
    <property type="match status" value="1"/>
</dbReference>
<feature type="coiled-coil region" evidence="3">
    <location>
        <begin position="441"/>
        <end position="475"/>
    </location>
</feature>
<feature type="compositionally biased region" description="Polar residues" evidence="4">
    <location>
        <begin position="102"/>
        <end position="120"/>
    </location>
</feature>
<dbReference type="GO" id="GO:0003779">
    <property type="term" value="F:actin binding"/>
    <property type="evidence" value="ECO:0007669"/>
    <property type="project" value="InterPro"/>
</dbReference>
<proteinExistence type="inferred from homology"/>
<evidence type="ECO:0000313" key="7">
    <source>
        <dbReference type="Proteomes" id="UP000734854"/>
    </source>
</evidence>
<dbReference type="GO" id="GO:0005774">
    <property type="term" value="C:vacuolar membrane"/>
    <property type="evidence" value="ECO:0007669"/>
    <property type="project" value="TreeGrafter"/>
</dbReference>
<dbReference type="InterPro" id="IPR051861">
    <property type="entry name" value="NET_actin-binding_domain"/>
</dbReference>
<feature type="coiled-coil region" evidence="3">
    <location>
        <begin position="505"/>
        <end position="539"/>
    </location>
</feature>
<keyword evidence="7" id="KW-1185">Reference proteome</keyword>
<dbReference type="PANTHER" id="PTHR32258">
    <property type="entry name" value="PROTEIN NETWORKED 4A"/>
    <property type="match status" value="1"/>
</dbReference>
<evidence type="ECO:0000313" key="6">
    <source>
        <dbReference type="EMBL" id="KAG6518528.1"/>
    </source>
</evidence>
<feature type="coiled-coil region" evidence="3">
    <location>
        <begin position="342"/>
        <end position="369"/>
    </location>
</feature>
<feature type="region of interest" description="Disordered" evidence="4">
    <location>
        <begin position="102"/>
        <end position="122"/>
    </location>
</feature>
<evidence type="ECO:0000256" key="3">
    <source>
        <dbReference type="SAM" id="Coils"/>
    </source>
</evidence>
<feature type="region of interest" description="Disordered" evidence="4">
    <location>
        <begin position="167"/>
        <end position="192"/>
    </location>
</feature>
<protein>
    <recommendedName>
        <fullName evidence="5">NAB domain-containing protein</fullName>
    </recommendedName>
</protein>
<comment type="caution">
    <text evidence="6">The sequence shown here is derived from an EMBL/GenBank/DDBJ whole genome shotgun (WGS) entry which is preliminary data.</text>
</comment>
<reference evidence="6 7" key="1">
    <citation type="submission" date="2020-08" db="EMBL/GenBank/DDBJ databases">
        <title>Plant Genome Project.</title>
        <authorList>
            <person name="Zhang R.-G."/>
        </authorList>
    </citation>
    <scope>NUCLEOTIDE SEQUENCE [LARGE SCALE GENOMIC DNA]</scope>
    <source>
        <tissue evidence="6">Rhizome</tissue>
    </source>
</reference>
<dbReference type="PANTHER" id="PTHR32258:SF3">
    <property type="entry name" value="PROTEIN NETWORKED 4A"/>
    <property type="match status" value="1"/>
</dbReference>
<keyword evidence="1 3" id="KW-0175">Coiled coil</keyword>
<evidence type="ECO:0000256" key="4">
    <source>
        <dbReference type="SAM" id="MobiDB-lite"/>
    </source>
</evidence>